<dbReference type="SUPFAM" id="SSF51366">
    <property type="entry name" value="Ribulose-phoshate binding barrel"/>
    <property type="match status" value="1"/>
</dbReference>
<evidence type="ECO:0000256" key="7">
    <source>
        <dbReference type="ARBA" id="ARBA00023141"/>
    </source>
</evidence>
<evidence type="ECO:0000259" key="10">
    <source>
        <dbReference type="Pfam" id="PF00697"/>
    </source>
</evidence>
<keyword evidence="7 9" id="KW-0057">Aromatic amino acid biosynthesis</keyword>
<evidence type="ECO:0000256" key="9">
    <source>
        <dbReference type="HAMAP-Rule" id="MF_00135"/>
    </source>
</evidence>
<dbReference type="Gene3D" id="3.20.20.70">
    <property type="entry name" value="Aldolase class I"/>
    <property type="match status" value="1"/>
</dbReference>
<dbReference type="AlphaFoldDB" id="A0A395JJL5"/>
<feature type="domain" description="N-(5'phosphoribosyl) anthranilate isomerase (PRAI)" evidence="10">
    <location>
        <begin position="10"/>
        <end position="203"/>
    </location>
</feature>
<comment type="pathway">
    <text evidence="2 9">Amino-acid biosynthesis; L-tryptophan biosynthesis; L-tryptophan from chorismate: step 3/5.</text>
</comment>
<organism evidence="11 12">
    <name type="scientific">Arenicella xantha</name>
    <dbReference type="NCBI Taxonomy" id="644221"/>
    <lineage>
        <taxon>Bacteria</taxon>
        <taxon>Pseudomonadati</taxon>
        <taxon>Pseudomonadota</taxon>
        <taxon>Gammaproteobacteria</taxon>
        <taxon>Arenicellales</taxon>
        <taxon>Arenicellaceae</taxon>
        <taxon>Arenicella</taxon>
    </lineage>
</organism>
<dbReference type="GO" id="GO:0004640">
    <property type="term" value="F:phosphoribosylanthranilate isomerase activity"/>
    <property type="evidence" value="ECO:0007669"/>
    <property type="project" value="UniProtKB-UniRule"/>
</dbReference>
<accession>A0A395JJL5</accession>
<evidence type="ECO:0000256" key="4">
    <source>
        <dbReference type="ARBA" id="ARBA00022272"/>
    </source>
</evidence>
<dbReference type="InterPro" id="IPR001240">
    <property type="entry name" value="PRAI_dom"/>
</dbReference>
<dbReference type="RefSeq" id="WP_113953783.1">
    <property type="nucleotide sequence ID" value="NZ_QNRT01000002.1"/>
</dbReference>
<dbReference type="UniPathway" id="UPA00035">
    <property type="reaction ID" value="UER00042"/>
</dbReference>
<evidence type="ECO:0000256" key="5">
    <source>
        <dbReference type="ARBA" id="ARBA00022605"/>
    </source>
</evidence>
<comment type="similarity">
    <text evidence="9">Belongs to the TrpF family.</text>
</comment>
<evidence type="ECO:0000256" key="2">
    <source>
        <dbReference type="ARBA" id="ARBA00004664"/>
    </source>
</evidence>
<sequence>MTIAKLRTRVKICGMTDPHQVSHAVDHGVDAIGMILHATSPRTIDVARAKQIRRVVPPMVSLVGVFVDCDTNVINQMIAEIGLDFVQLHGAESDADGQSLTRPYIKALRVQNRQHVVDQIKQFPTAAGILLDPYVEGQHGGTGKLLDPNFWPSDSTQNLILAGGLSGENVADRILSLNPFAVDLNSGLEQAPGIKDPRLVAEAMRAIRATY</sequence>
<protein>
    <recommendedName>
        <fullName evidence="4 9">N-(5'-phosphoribosyl)anthranilate isomerase</fullName>
        <shortName evidence="9">PRAI</shortName>
        <ecNumber evidence="3 9">5.3.1.24</ecNumber>
    </recommendedName>
</protein>
<evidence type="ECO:0000256" key="3">
    <source>
        <dbReference type="ARBA" id="ARBA00012572"/>
    </source>
</evidence>
<dbReference type="PANTHER" id="PTHR42894:SF1">
    <property type="entry name" value="N-(5'-PHOSPHORIBOSYL)ANTHRANILATE ISOMERASE"/>
    <property type="match status" value="1"/>
</dbReference>
<gene>
    <name evidence="9" type="primary">trpF</name>
    <name evidence="11" type="ORF">DFR28_102393</name>
</gene>
<dbReference type="InterPro" id="IPR044643">
    <property type="entry name" value="TrpF_fam"/>
</dbReference>
<evidence type="ECO:0000313" key="12">
    <source>
        <dbReference type="Proteomes" id="UP000253083"/>
    </source>
</evidence>
<keyword evidence="6 9" id="KW-0822">Tryptophan biosynthesis</keyword>
<dbReference type="CDD" id="cd00405">
    <property type="entry name" value="PRAI"/>
    <property type="match status" value="1"/>
</dbReference>
<comment type="caution">
    <text evidence="11">The sequence shown here is derived from an EMBL/GenBank/DDBJ whole genome shotgun (WGS) entry which is preliminary data.</text>
</comment>
<dbReference type="EC" id="5.3.1.24" evidence="3 9"/>
<dbReference type="Pfam" id="PF00697">
    <property type="entry name" value="PRAI"/>
    <property type="match status" value="1"/>
</dbReference>
<dbReference type="InParanoid" id="A0A395JJL5"/>
<evidence type="ECO:0000256" key="6">
    <source>
        <dbReference type="ARBA" id="ARBA00022822"/>
    </source>
</evidence>
<dbReference type="OrthoDB" id="9796196at2"/>
<dbReference type="EMBL" id="QNRT01000002">
    <property type="protein sequence ID" value="RBP50976.1"/>
    <property type="molecule type" value="Genomic_DNA"/>
</dbReference>
<evidence type="ECO:0000256" key="1">
    <source>
        <dbReference type="ARBA" id="ARBA00001164"/>
    </source>
</evidence>
<dbReference type="InterPro" id="IPR013785">
    <property type="entry name" value="Aldolase_TIM"/>
</dbReference>
<proteinExistence type="inferred from homology"/>
<reference evidence="11 12" key="1">
    <citation type="submission" date="2018-06" db="EMBL/GenBank/DDBJ databases">
        <title>Genomic Encyclopedia of Type Strains, Phase IV (KMG-IV): sequencing the most valuable type-strain genomes for metagenomic binning, comparative biology and taxonomic classification.</title>
        <authorList>
            <person name="Goeker M."/>
        </authorList>
    </citation>
    <scope>NUCLEOTIDE SEQUENCE [LARGE SCALE GENOMIC DNA]</scope>
    <source>
        <strain evidence="11 12">DSM 24032</strain>
    </source>
</reference>
<dbReference type="InterPro" id="IPR011060">
    <property type="entry name" value="RibuloseP-bd_barrel"/>
</dbReference>
<keyword evidence="12" id="KW-1185">Reference proteome</keyword>
<dbReference type="HAMAP" id="MF_00135">
    <property type="entry name" value="PRAI"/>
    <property type="match status" value="1"/>
</dbReference>
<keyword evidence="5 9" id="KW-0028">Amino-acid biosynthesis</keyword>
<evidence type="ECO:0000313" key="11">
    <source>
        <dbReference type="EMBL" id="RBP50976.1"/>
    </source>
</evidence>
<comment type="catalytic activity">
    <reaction evidence="1 9">
        <text>N-(5-phospho-beta-D-ribosyl)anthranilate = 1-(2-carboxyphenylamino)-1-deoxy-D-ribulose 5-phosphate</text>
        <dbReference type="Rhea" id="RHEA:21540"/>
        <dbReference type="ChEBI" id="CHEBI:18277"/>
        <dbReference type="ChEBI" id="CHEBI:58613"/>
        <dbReference type="EC" id="5.3.1.24"/>
    </reaction>
</comment>
<dbReference type="Proteomes" id="UP000253083">
    <property type="component" value="Unassembled WGS sequence"/>
</dbReference>
<name>A0A395JJL5_9GAMM</name>
<evidence type="ECO:0000256" key="8">
    <source>
        <dbReference type="ARBA" id="ARBA00023235"/>
    </source>
</evidence>
<dbReference type="GO" id="GO:0000162">
    <property type="term" value="P:L-tryptophan biosynthetic process"/>
    <property type="evidence" value="ECO:0007669"/>
    <property type="project" value="UniProtKB-UniRule"/>
</dbReference>
<dbReference type="PANTHER" id="PTHR42894">
    <property type="entry name" value="N-(5'-PHOSPHORIBOSYL)ANTHRANILATE ISOMERASE"/>
    <property type="match status" value="1"/>
</dbReference>
<dbReference type="NCBIfam" id="NF002298">
    <property type="entry name" value="PRK01222.1-4"/>
    <property type="match status" value="1"/>
</dbReference>
<keyword evidence="8 9" id="KW-0413">Isomerase</keyword>